<keyword evidence="1" id="KW-0732">Signal</keyword>
<dbReference type="EMBL" id="QXFV01003176">
    <property type="protein sequence ID" value="KAE8979215.1"/>
    <property type="molecule type" value="Genomic_DNA"/>
</dbReference>
<evidence type="ECO:0000313" key="5">
    <source>
        <dbReference type="Proteomes" id="UP000434957"/>
    </source>
</evidence>
<evidence type="ECO:0000313" key="2">
    <source>
        <dbReference type="EMBL" id="KAE8979215.1"/>
    </source>
</evidence>
<keyword evidence="5" id="KW-1185">Reference proteome</keyword>
<evidence type="ECO:0000256" key="1">
    <source>
        <dbReference type="SAM" id="SignalP"/>
    </source>
</evidence>
<dbReference type="EMBL" id="QXFT01003189">
    <property type="protein sequence ID" value="KAE9288344.1"/>
    <property type="molecule type" value="Genomic_DNA"/>
</dbReference>
<name>A0A6A3IFE7_9STRA</name>
<gene>
    <name evidence="2" type="ORF">PR001_g24617</name>
    <name evidence="3" type="ORF">PR003_g25825</name>
</gene>
<reference evidence="2 4" key="1">
    <citation type="submission" date="2018-09" db="EMBL/GenBank/DDBJ databases">
        <title>Genomic investigation of the strawberry pathogen Phytophthora fragariae indicates pathogenicity is determined by transcriptional variation in three key races.</title>
        <authorList>
            <person name="Adams T.M."/>
            <person name="Armitage A.D."/>
            <person name="Sobczyk M.K."/>
            <person name="Bates H.J."/>
            <person name="Dunwell J.M."/>
            <person name="Nellist C.F."/>
            <person name="Harrison R.J."/>
        </authorList>
    </citation>
    <scope>NUCLEOTIDE SEQUENCE [LARGE SCALE GENOMIC DNA]</scope>
    <source>
        <strain evidence="2 4">SCRP249</strain>
        <strain evidence="3 5">SCRP333</strain>
    </source>
</reference>
<organism evidence="2 4">
    <name type="scientific">Phytophthora rubi</name>
    <dbReference type="NCBI Taxonomy" id="129364"/>
    <lineage>
        <taxon>Eukaryota</taxon>
        <taxon>Sar</taxon>
        <taxon>Stramenopiles</taxon>
        <taxon>Oomycota</taxon>
        <taxon>Peronosporomycetes</taxon>
        <taxon>Peronosporales</taxon>
        <taxon>Peronosporaceae</taxon>
        <taxon>Phytophthora</taxon>
    </lineage>
</organism>
<feature type="signal peptide" evidence="1">
    <location>
        <begin position="1"/>
        <end position="16"/>
    </location>
</feature>
<accession>A0A6A3IFE7</accession>
<protein>
    <recommendedName>
        <fullName evidence="6">Secreted protein</fullName>
    </recommendedName>
</protein>
<proteinExistence type="predicted"/>
<dbReference type="AlphaFoldDB" id="A0A6A3IFE7"/>
<evidence type="ECO:0000313" key="3">
    <source>
        <dbReference type="EMBL" id="KAE9288344.1"/>
    </source>
</evidence>
<dbReference type="Proteomes" id="UP000429607">
    <property type="component" value="Unassembled WGS sequence"/>
</dbReference>
<sequence>MTLLSLVFAKPSWSSATSTPVACTLVVQPLLKGPCSRYCVCCANSEYIGGCAADPPVGSHICSSARRIAC</sequence>
<feature type="chain" id="PRO_5036379734" description="Secreted protein" evidence="1">
    <location>
        <begin position="17"/>
        <end position="70"/>
    </location>
</feature>
<comment type="caution">
    <text evidence="2">The sequence shown here is derived from an EMBL/GenBank/DDBJ whole genome shotgun (WGS) entry which is preliminary data.</text>
</comment>
<evidence type="ECO:0000313" key="4">
    <source>
        <dbReference type="Proteomes" id="UP000429607"/>
    </source>
</evidence>
<evidence type="ECO:0008006" key="6">
    <source>
        <dbReference type="Google" id="ProtNLM"/>
    </source>
</evidence>
<dbReference type="Proteomes" id="UP000434957">
    <property type="component" value="Unassembled WGS sequence"/>
</dbReference>